<sequence length="170" mass="18517">MILRRRDALITLAAGLVPLPAVAVEPQPMPWPKARALPPLALPALDGPAWDLAAAKGQVVVLNFWASWCEPCRSEMPSLELLAERHQAHKLAVIAVNFKETEATIRRYVAQSALTLPIVRDADGAAARAFGVRVFPSTIVVGRDGRPVFTITGEVDWTGAEARRWITPLL</sequence>
<name>A0ABX2ENS0_9BURK</name>
<dbReference type="Gene3D" id="3.40.30.10">
    <property type="entry name" value="Glutaredoxin"/>
    <property type="match status" value="1"/>
</dbReference>
<dbReference type="PANTHER" id="PTHR42852">
    <property type="entry name" value="THIOL:DISULFIDE INTERCHANGE PROTEIN DSBE"/>
    <property type="match status" value="1"/>
</dbReference>
<feature type="domain" description="Thioredoxin" evidence="3">
    <location>
        <begin position="31"/>
        <end position="170"/>
    </location>
</feature>
<dbReference type="PANTHER" id="PTHR42852:SF17">
    <property type="entry name" value="THIOREDOXIN-LIKE PROTEIN HI_1115"/>
    <property type="match status" value="1"/>
</dbReference>
<reference evidence="4 5" key="1">
    <citation type="submission" date="2020-05" db="EMBL/GenBank/DDBJ databases">
        <title>Aquincola sp. isolate from soil.</title>
        <authorList>
            <person name="Han J."/>
            <person name="Kim D.-U."/>
        </authorList>
    </citation>
    <scope>NUCLEOTIDE SEQUENCE [LARGE SCALE GENOMIC DNA]</scope>
    <source>
        <strain evidence="4 5">S2</strain>
    </source>
</reference>
<accession>A0ABX2ENS0</accession>
<feature type="chain" id="PRO_5046325579" evidence="2">
    <location>
        <begin position="24"/>
        <end position="170"/>
    </location>
</feature>
<proteinExistence type="predicted"/>
<dbReference type="PROSITE" id="PS00194">
    <property type="entry name" value="THIOREDOXIN_1"/>
    <property type="match status" value="1"/>
</dbReference>
<dbReference type="CDD" id="cd02966">
    <property type="entry name" value="TlpA_like_family"/>
    <property type="match status" value="1"/>
</dbReference>
<comment type="caution">
    <text evidence="4">The sequence shown here is derived from an EMBL/GenBank/DDBJ whole genome shotgun (WGS) entry which is preliminary data.</text>
</comment>
<gene>
    <name evidence="4" type="ORF">HLB44_25120</name>
</gene>
<dbReference type="InterPro" id="IPR036249">
    <property type="entry name" value="Thioredoxin-like_sf"/>
</dbReference>
<dbReference type="PROSITE" id="PS51352">
    <property type="entry name" value="THIOREDOXIN_2"/>
    <property type="match status" value="1"/>
</dbReference>
<keyword evidence="2" id="KW-0732">Signal</keyword>
<protein>
    <submittedName>
        <fullName evidence="4">TlpA family protein disulfide reductase</fullName>
    </submittedName>
</protein>
<dbReference type="InterPro" id="IPR050553">
    <property type="entry name" value="Thioredoxin_ResA/DsbE_sf"/>
</dbReference>
<keyword evidence="5" id="KW-1185">Reference proteome</keyword>
<dbReference type="InterPro" id="IPR000866">
    <property type="entry name" value="AhpC/TSA"/>
</dbReference>
<evidence type="ECO:0000256" key="1">
    <source>
        <dbReference type="ARBA" id="ARBA00023284"/>
    </source>
</evidence>
<dbReference type="Pfam" id="PF00578">
    <property type="entry name" value="AhpC-TSA"/>
    <property type="match status" value="1"/>
</dbReference>
<feature type="signal peptide" evidence="2">
    <location>
        <begin position="1"/>
        <end position="23"/>
    </location>
</feature>
<dbReference type="EMBL" id="JABRWJ010000008">
    <property type="protein sequence ID" value="NRF70295.1"/>
    <property type="molecule type" value="Genomic_DNA"/>
</dbReference>
<evidence type="ECO:0000256" key="2">
    <source>
        <dbReference type="SAM" id="SignalP"/>
    </source>
</evidence>
<dbReference type="InterPro" id="IPR013766">
    <property type="entry name" value="Thioredoxin_domain"/>
</dbReference>
<evidence type="ECO:0000259" key="3">
    <source>
        <dbReference type="PROSITE" id="PS51352"/>
    </source>
</evidence>
<evidence type="ECO:0000313" key="5">
    <source>
        <dbReference type="Proteomes" id="UP000737171"/>
    </source>
</evidence>
<dbReference type="RefSeq" id="WP_173129045.1">
    <property type="nucleotide sequence ID" value="NZ_JABRWJ010000008.1"/>
</dbReference>
<organism evidence="4 5">
    <name type="scientific">Pseudaquabacterium terrae</name>
    <dbReference type="NCBI Taxonomy" id="2732868"/>
    <lineage>
        <taxon>Bacteria</taxon>
        <taxon>Pseudomonadati</taxon>
        <taxon>Pseudomonadota</taxon>
        <taxon>Betaproteobacteria</taxon>
        <taxon>Burkholderiales</taxon>
        <taxon>Sphaerotilaceae</taxon>
        <taxon>Pseudaquabacterium</taxon>
    </lineage>
</organism>
<evidence type="ECO:0000313" key="4">
    <source>
        <dbReference type="EMBL" id="NRF70295.1"/>
    </source>
</evidence>
<keyword evidence="1" id="KW-0676">Redox-active center</keyword>
<dbReference type="Proteomes" id="UP000737171">
    <property type="component" value="Unassembled WGS sequence"/>
</dbReference>
<dbReference type="InterPro" id="IPR017937">
    <property type="entry name" value="Thioredoxin_CS"/>
</dbReference>
<dbReference type="SUPFAM" id="SSF52833">
    <property type="entry name" value="Thioredoxin-like"/>
    <property type="match status" value="1"/>
</dbReference>